<evidence type="ECO:0000313" key="2">
    <source>
        <dbReference type="EMBL" id="CAB4960694.1"/>
    </source>
</evidence>
<dbReference type="AlphaFoldDB" id="A0A6J7L4Q6"/>
<proteinExistence type="predicted"/>
<accession>A0A6J7L4Q6</accession>
<name>A0A6J7L4Q6_9ZZZZ</name>
<dbReference type="EMBL" id="CAFBNC010000227">
    <property type="protein sequence ID" value="CAB4960694.1"/>
    <property type="molecule type" value="Genomic_DNA"/>
</dbReference>
<reference evidence="2" key="1">
    <citation type="submission" date="2020-05" db="EMBL/GenBank/DDBJ databases">
        <authorList>
            <person name="Chiriac C."/>
            <person name="Salcher M."/>
            <person name="Ghai R."/>
            <person name="Kavagutti S V."/>
        </authorList>
    </citation>
    <scope>NUCLEOTIDE SEQUENCE</scope>
</reference>
<feature type="region of interest" description="Disordered" evidence="1">
    <location>
        <begin position="38"/>
        <end position="59"/>
    </location>
</feature>
<organism evidence="2">
    <name type="scientific">freshwater metagenome</name>
    <dbReference type="NCBI Taxonomy" id="449393"/>
    <lineage>
        <taxon>unclassified sequences</taxon>
        <taxon>metagenomes</taxon>
        <taxon>ecological metagenomes</taxon>
    </lineage>
</organism>
<sequence length="59" mass="6399">MRGVNDEDATDASPLPTAFTARNVMLYELPFDRPVIATGDDVTDGENAVQELPPSVEYS</sequence>
<protein>
    <submittedName>
        <fullName evidence="2">Unannotated protein</fullName>
    </submittedName>
</protein>
<evidence type="ECO:0000256" key="1">
    <source>
        <dbReference type="SAM" id="MobiDB-lite"/>
    </source>
</evidence>
<gene>
    <name evidence="2" type="ORF">UFOPK3733_02435</name>
</gene>